<dbReference type="Pfam" id="PF07388">
    <property type="entry name" value="A-2_8-polyST"/>
    <property type="match status" value="1"/>
</dbReference>
<protein>
    <submittedName>
        <fullName evidence="3">Alpha-2,8-polysialyltransferase family protein</fullName>
    </submittedName>
</protein>
<organism evidence="3 4">
    <name type="scientific">Brevibacterium salitolerans</name>
    <dbReference type="NCBI Taxonomy" id="1403566"/>
    <lineage>
        <taxon>Bacteria</taxon>
        <taxon>Bacillati</taxon>
        <taxon>Actinomycetota</taxon>
        <taxon>Actinomycetes</taxon>
        <taxon>Micrococcales</taxon>
        <taxon>Brevibacteriaceae</taxon>
        <taxon>Brevibacterium</taxon>
    </lineage>
</organism>
<feature type="region of interest" description="Disordered" evidence="1">
    <location>
        <begin position="354"/>
        <end position="377"/>
    </location>
</feature>
<dbReference type="Proteomes" id="UP001500984">
    <property type="component" value="Unassembled WGS sequence"/>
</dbReference>
<accession>A0ABN2X573</accession>
<evidence type="ECO:0000313" key="3">
    <source>
        <dbReference type="EMBL" id="GAA2105303.1"/>
    </source>
</evidence>
<keyword evidence="4" id="KW-1185">Reference proteome</keyword>
<evidence type="ECO:0000256" key="2">
    <source>
        <dbReference type="SAM" id="SignalP"/>
    </source>
</evidence>
<feature type="compositionally biased region" description="Polar residues" evidence="1">
    <location>
        <begin position="520"/>
        <end position="529"/>
    </location>
</feature>
<comment type="caution">
    <text evidence="3">The sequence shown here is derived from an EMBL/GenBank/DDBJ whole genome shotgun (WGS) entry which is preliminary data.</text>
</comment>
<feature type="compositionally biased region" description="Low complexity" evidence="1">
    <location>
        <begin position="363"/>
        <end position="374"/>
    </location>
</feature>
<gene>
    <name evidence="3" type="ORF">GCM10009823_30650</name>
</gene>
<name>A0ABN2X573_9MICO</name>
<evidence type="ECO:0000313" key="4">
    <source>
        <dbReference type="Proteomes" id="UP001500984"/>
    </source>
</evidence>
<feature type="signal peptide" evidence="2">
    <location>
        <begin position="1"/>
        <end position="19"/>
    </location>
</feature>
<dbReference type="RefSeq" id="WP_344338271.1">
    <property type="nucleotide sequence ID" value="NZ_BAAAPZ010000018.1"/>
</dbReference>
<reference evidence="3 4" key="1">
    <citation type="journal article" date="2019" name="Int. J. Syst. Evol. Microbiol.">
        <title>The Global Catalogue of Microorganisms (GCM) 10K type strain sequencing project: providing services to taxonomists for standard genome sequencing and annotation.</title>
        <authorList>
            <consortium name="The Broad Institute Genomics Platform"/>
            <consortium name="The Broad Institute Genome Sequencing Center for Infectious Disease"/>
            <person name="Wu L."/>
            <person name="Ma J."/>
        </authorList>
    </citation>
    <scope>NUCLEOTIDE SEQUENCE [LARGE SCALE GENOMIC DNA]</scope>
    <source>
        <strain evidence="3 4">JCM 15900</strain>
    </source>
</reference>
<dbReference type="EMBL" id="BAAAPZ010000018">
    <property type="protein sequence ID" value="GAA2105303.1"/>
    <property type="molecule type" value="Genomic_DNA"/>
</dbReference>
<proteinExistence type="predicted"/>
<evidence type="ECO:0000256" key="1">
    <source>
        <dbReference type="SAM" id="MobiDB-lite"/>
    </source>
</evidence>
<feature type="chain" id="PRO_5046648842" evidence="2">
    <location>
        <begin position="20"/>
        <end position="529"/>
    </location>
</feature>
<feature type="compositionally biased region" description="Low complexity" evidence="1">
    <location>
        <begin position="508"/>
        <end position="517"/>
    </location>
</feature>
<sequence length="529" mass="56929">MKQVFAVSSWLQLASLAAAMDSGLLEEAQERVLLVSDNRVVNEVGPSFAQRPEAAPLLTRFDRVISLNEWIWPMHPAQWGPKDIERTMWSKLFTRAWELESADGRVQLFLESVQSNPGRALAAVFLEAELFVHSDGLMGYGPTRNRLSPLLWNRLRGFVYVDLVPGLRPLMLSEFERVEHLVVPPEAVRAAIGEVADSAAVQLPEEREGTALIIGQYLSDIDLLTHEQETEVYAAMVRSALDAGCTSVVFKPHPAASSSVSSVLAARAAEAGAAFELAPSSVPLELCLDRMRPAAVYSCFSTGMVTAWRLYGAKARSLGTDLALEAFAPYENSNRIPVTICRYLFDDAHGAEAAHTSESTHSAEAAHGPEAAHGGAQGGAYGDRAFSLQELTDAVGYCMQSRIYPHLRDSAQAFLTAHYSAAPEYFKRRRLTKLGLPGGLPPRTRTVLDRARSTVAQTLPEPVAARVRPLAAKVRSVLNARVPRAAAPAPASPTVAPSVPAPAPAPTAAPSSRTAASLIPTATGTGSRR</sequence>
<keyword evidence="2" id="KW-0732">Signal</keyword>
<dbReference type="InterPro" id="IPR010866">
    <property type="entry name" value="A-2_8-polyST"/>
</dbReference>
<feature type="region of interest" description="Disordered" evidence="1">
    <location>
        <begin position="486"/>
        <end position="529"/>
    </location>
</feature>
<feature type="compositionally biased region" description="Low complexity" evidence="1">
    <location>
        <begin position="486"/>
        <end position="498"/>
    </location>
</feature>